<dbReference type="EnsemblMetazoa" id="BGLB030692-RA">
    <property type="protein sequence ID" value="BGLB030692-PA"/>
    <property type="gene ID" value="BGLB030692"/>
</dbReference>
<dbReference type="AlphaFoldDB" id="A0A2C9LGC5"/>
<evidence type="ECO:0008006" key="5">
    <source>
        <dbReference type="Google" id="ProtNLM"/>
    </source>
</evidence>
<dbReference type="CDD" id="cd06911">
    <property type="entry name" value="VirB9_CagX_TrbG"/>
    <property type="match status" value="1"/>
</dbReference>
<evidence type="ECO:0000256" key="1">
    <source>
        <dbReference type="ARBA" id="ARBA00006135"/>
    </source>
</evidence>
<dbReference type="KEGG" id="bgt:106076532"/>
<name>A0A2C9LGC5_BIOGL</name>
<dbReference type="InterPro" id="IPR010258">
    <property type="entry name" value="Conjugal_tfr_TrbG/VirB9/CagX"/>
</dbReference>
<evidence type="ECO:0000256" key="2">
    <source>
        <dbReference type="ARBA" id="ARBA00022729"/>
    </source>
</evidence>
<accession>A0A2C9LGC5</accession>
<reference evidence="3" key="1">
    <citation type="submission" date="2020-05" db="UniProtKB">
        <authorList>
            <consortium name="EnsemblMetazoa"/>
        </authorList>
    </citation>
    <scope>IDENTIFICATION</scope>
    <source>
        <strain evidence="3">BB02</strain>
    </source>
</reference>
<evidence type="ECO:0000313" key="4">
    <source>
        <dbReference type="Proteomes" id="UP000076420"/>
    </source>
</evidence>
<dbReference type="VEuPathDB" id="VectorBase:BGLB030692"/>
<protein>
    <recommendedName>
        <fullName evidence="5">Conjugal transfer protein TrbG</fullName>
    </recommendedName>
</protein>
<dbReference type="InterPro" id="IPR033645">
    <property type="entry name" value="VirB9/CagX/TrbG_C"/>
</dbReference>
<keyword evidence="2" id="KW-0732">Signal</keyword>
<sequence length="135" mass="15501">MSNADLAYELRFLYAENSNPSMNYATTIIPDITDNNNDLNFNYSISGSDKIAPIMAFDDGEFTYLKFRTINVEMPAIFDVDARGNESIINYKSVDDYIVIERVSSLFTLRAGNEITCLFNENIPFIKEEVRKRKK</sequence>
<organism evidence="3 4">
    <name type="scientific">Biomphalaria glabrata</name>
    <name type="common">Bloodfluke planorb</name>
    <name type="synonym">Freshwater snail</name>
    <dbReference type="NCBI Taxonomy" id="6526"/>
    <lineage>
        <taxon>Eukaryota</taxon>
        <taxon>Metazoa</taxon>
        <taxon>Spiralia</taxon>
        <taxon>Lophotrochozoa</taxon>
        <taxon>Mollusca</taxon>
        <taxon>Gastropoda</taxon>
        <taxon>Heterobranchia</taxon>
        <taxon>Euthyneura</taxon>
        <taxon>Panpulmonata</taxon>
        <taxon>Hygrophila</taxon>
        <taxon>Lymnaeoidea</taxon>
        <taxon>Planorbidae</taxon>
        <taxon>Biomphalaria</taxon>
    </lineage>
</organism>
<gene>
    <name evidence="3" type="primary">106076532</name>
</gene>
<comment type="similarity">
    <text evidence="1">Belongs to the TrbG/VirB9 family.</text>
</comment>
<dbReference type="Pfam" id="PF03524">
    <property type="entry name" value="CagX"/>
    <property type="match status" value="1"/>
</dbReference>
<proteinExistence type="inferred from homology"/>
<dbReference type="InterPro" id="IPR038161">
    <property type="entry name" value="VirB9/CagX/TrbG_C_sf"/>
</dbReference>
<dbReference type="Proteomes" id="UP000076420">
    <property type="component" value="Unassembled WGS sequence"/>
</dbReference>
<dbReference type="Gene3D" id="2.60.40.2500">
    <property type="match status" value="1"/>
</dbReference>
<evidence type="ECO:0000313" key="3">
    <source>
        <dbReference type="EnsemblMetazoa" id="BGLB030692-PA"/>
    </source>
</evidence>